<evidence type="ECO:0000313" key="1">
    <source>
        <dbReference type="EMBL" id="TET07941.1"/>
    </source>
</evidence>
<accession>A0A523RQK5</accession>
<evidence type="ECO:0008006" key="3">
    <source>
        <dbReference type="Google" id="ProtNLM"/>
    </source>
</evidence>
<name>A0A523RQK5_UNCAE</name>
<evidence type="ECO:0000313" key="2">
    <source>
        <dbReference type="Proteomes" id="UP000316360"/>
    </source>
</evidence>
<protein>
    <recommendedName>
        <fullName evidence="3">Transposase</fullName>
    </recommendedName>
</protein>
<organism evidence="1 2">
    <name type="scientific">Aerophobetes bacterium</name>
    <dbReference type="NCBI Taxonomy" id="2030807"/>
    <lineage>
        <taxon>Bacteria</taxon>
        <taxon>Candidatus Aerophobota</taxon>
    </lineage>
</organism>
<dbReference type="Proteomes" id="UP000316360">
    <property type="component" value="Unassembled WGS sequence"/>
</dbReference>
<dbReference type="EMBL" id="SOKJ01000391">
    <property type="protein sequence ID" value="TET07941.1"/>
    <property type="molecule type" value="Genomic_DNA"/>
</dbReference>
<gene>
    <name evidence="1" type="ORF">E3J84_06835</name>
</gene>
<comment type="caution">
    <text evidence="1">The sequence shown here is derived from an EMBL/GenBank/DDBJ whole genome shotgun (WGS) entry which is preliminary data.</text>
</comment>
<reference evidence="1 2" key="1">
    <citation type="submission" date="2019-03" db="EMBL/GenBank/DDBJ databases">
        <title>Metabolic potential of uncultured bacteria and archaea associated with petroleum seepage in deep-sea sediments.</title>
        <authorList>
            <person name="Dong X."/>
            <person name="Hubert C."/>
        </authorList>
    </citation>
    <scope>NUCLEOTIDE SEQUENCE [LARGE SCALE GENOMIC DNA]</scope>
    <source>
        <strain evidence="1">E44_bin7</strain>
    </source>
</reference>
<sequence length="63" mass="7580">MCQTPRSTSWRKHYLLTDEADTQWKKVLNDCRVEPIYALSPQARGKIERPYRWLQDRIVRTCA</sequence>
<feature type="non-terminal residue" evidence="1">
    <location>
        <position position="63"/>
    </location>
</feature>
<dbReference type="AlphaFoldDB" id="A0A523RQK5"/>
<proteinExistence type="predicted"/>